<reference evidence="2" key="1">
    <citation type="submission" date="2020-11" db="EMBL/GenBank/DDBJ databases">
        <authorList>
            <consortium name="DOE Joint Genome Institute"/>
            <person name="Ahrendt S."/>
            <person name="Riley R."/>
            <person name="Andreopoulos W."/>
            <person name="LaButti K."/>
            <person name="Pangilinan J."/>
            <person name="Ruiz-duenas F.J."/>
            <person name="Barrasa J.M."/>
            <person name="Sanchez-Garcia M."/>
            <person name="Camarero S."/>
            <person name="Miyauchi S."/>
            <person name="Serrano A."/>
            <person name="Linde D."/>
            <person name="Babiker R."/>
            <person name="Drula E."/>
            <person name="Ayuso-Fernandez I."/>
            <person name="Pacheco R."/>
            <person name="Padilla G."/>
            <person name="Ferreira P."/>
            <person name="Barriuso J."/>
            <person name="Kellner H."/>
            <person name="Castanera R."/>
            <person name="Alfaro M."/>
            <person name="Ramirez L."/>
            <person name="Pisabarro A.G."/>
            <person name="Kuo A."/>
            <person name="Tritt A."/>
            <person name="Lipzen A."/>
            <person name="He G."/>
            <person name="Yan M."/>
            <person name="Ng V."/>
            <person name="Cullen D."/>
            <person name="Martin F."/>
            <person name="Rosso M.-N."/>
            <person name="Henrissat B."/>
            <person name="Hibbett D."/>
            <person name="Martinez A.T."/>
            <person name="Grigoriev I.V."/>
        </authorList>
    </citation>
    <scope>NUCLEOTIDE SEQUENCE</scope>
    <source>
        <strain evidence="2">AH 44721</strain>
    </source>
</reference>
<protein>
    <submittedName>
        <fullName evidence="2">Uncharacterized protein</fullName>
    </submittedName>
</protein>
<dbReference type="OrthoDB" id="440424at2759"/>
<dbReference type="Proteomes" id="UP000724874">
    <property type="component" value="Unassembled WGS sequence"/>
</dbReference>
<organism evidence="2 3">
    <name type="scientific">Gymnopilus junonius</name>
    <name type="common">Spectacular rustgill mushroom</name>
    <name type="synonym">Gymnopilus spectabilis subsp. junonius</name>
    <dbReference type="NCBI Taxonomy" id="109634"/>
    <lineage>
        <taxon>Eukaryota</taxon>
        <taxon>Fungi</taxon>
        <taxon>Dikarya</taxon>
        <taxon>Basidiomycota</taxon>
        <taxon>Agaricomycotina</taxon>
        <taxon>Agaricomycetes</taxon>
        <taxon>Agaricomycetidae</taxon>
        <taxon>Agaricales</taxon>
        <taxon>Agaricineae</taxon>
        <taxon>Hymenogastraceae</taxon>
        <taxon>Gymnopilus</taxon>
    </lineage>
</organism>
<keyword evidence="3" id="KW-1185">Reference proteome</keyword>
<accession>A0A9P5TTA4</accession>
<dbReference type="EMBL" id="JADNYJ010000009">
    <property type="protein sequence ID" value="KAF8909281.1"/>
    <property type="molecule type" value="Genomic_DNA"/>
</dbReference>
<keyword evidence="1" id="KW-1133">Transmembrane helix</keyword>
<evidence type="ECO:0000313" key="2">
    <source>
        <dbReference type="EMBL" id="KAF8909281.1"/>
    </source>
</evidence>
<proteinExistence type="predicted"/>
<feature type="transmembrane region" description="Helical" evidence="1">
    <location>
        <begin position="70"/>
        <end position="88"/>
    </location>
</feature>
<evidence type="ECO:0000256" key="1">
    <source>
        <dbReference type="SAM" id="Phobius"/>
    </source>
</evidence>
<dbReference type="AlphaFoldDB" id="A0A9P5TTA4"/>
<feature type="transmembrane region" description="Helical" evidence="1">
    <location>
        <begin position="94"/>
        <end position="117"/>
    </location>
</feature>
<comment type="caution">
    <text evidence="2">The sequence shown here is derived from an EMBL/GenBank/DDBJ whole genome shotgun (WGS) entry which is preliminary data.</text>
</comment>
<keyword evidence="1" id="KW-0812">Transmembrane</keyword>
<evidence type="ECO:0000313" key="3">
    <source>
        <dbReference type="Proteomes" id="UP000724874"/>
    </source>
</evidence>
<keyword evidence="1" id="KW-0472">Membrane</keyword>
<dbReference type="Gene3D" id="6.10.110.10">
    <property type="match status" value="1"/>
</dbReference>
<dbReference type="InterPro" id="IPR038213">
    <property type="entry name" value="IFI6/IFI27-like_sf"/>
</dbReference>
<gene>
    <name evidence="2" type="ORF">CPB84DRAFT_1499313</name>
</gene>
<sequence length="171" mass="19617">MLKVLFPGVFFRSDCVSSLKLATLPNCHDSLTACVHSSLHYGTTTCLPNCLRTVMPPTTRQLLVRFHREILVQHPYISAAVLLIWSFYPQFPFHLLYFIFYVVPCSIFLGILTCLGFEPEGVRSDSLASRYQSRYYGGYTPRYSIFSRSQSYGAINSEPFAQQRPVRRKID</sequence>
<name>A0A9P5TTA4_GYMJU</name>